<accession>A0A068A207</accession>
<proteinExistence type="predicted"/>
<dbReference type="SMR" id="A0A068A207"/>
<dbReference type="GeneID" id="22276137"/>
<protein>
    <submittedName>
        <fullName evidence="1">Uncharacterized protein</fullName>
    </submittedName>
</protein>
<reference evidence="1 2" key="1">
    <citation type="journal article" date="2014" name="Clin. Microbiol. Infect.">
        <title>Typing of Panton-Valentine leukocidin-encoding phages carried by methicillin-susceptible and methicillin-resistant Staphylococcus aureus from Italy.</title>
        <authorList>
            <person name="Sanchini A."/>
            <person name="Del Grosso M."/>
            <person name="Villa L."/>
            <person name="Ammendolia M.G."/>
            <person name="Superti F."/>
            <person name="Monaco M."/>
            <person name="Pantosti A."/>
        </authorList>
    </citation>
    <scope>NUCLEOTIDE SEQUENCE [LARGE SCALE GENOMIC DNA]</scope>
</reference>
<name>A0A068A207_9CAUD</name>
<evidence type="ECO:0000313" key="2">
    <source>
        <dbReference type="Proteomes" id="UP000027380"/>
    </source>
</evidence>
<dbReference type="RefSeq" id="YP_009103444.1">
    <property type="nucleotide sequence ID" value="NC_025460.1"/>
</dbReference>
<organism evidence="1 2">
    <name type="scientific">Staphylococcus phage phiSa119</name>
    <dbReference type="NCBI Taxonomy" id="1498220"/>
    <lineage>
        <taxon>Viruses</taxon>
        <taxon>Duplodnaviria</taxon>
        <taxon>Heunggongvirae</taxon>
        <taxon>Uroviricota</taxon>
        <taxon>Caudoviricetes</taxon>
        <taxon>Bronfenbrennervirinae</taxon>
        <taxon>Biseptimavirus</taxon>
        <taxon>Biseptimavirus P1105</taxon>
    </lineage>
</organism>
<evidence type="ECO:0000313" key="1">
    <source>
        <dbReference type="EMBL" id="AIA08784.1"/>
    </source>
</evidence>
<dbReference type="Proteomes" id="UP000027380">
    <property type="component" value="Segment"/>
</dbReference>
<dbReference type="KEGG" id="vg:22276137"/>
<dbReference type="EMBL" id="KJ596420">
    <property type="protein sequence ID" value="AIA08784.1"/>
    <property type="molecule type" value="Genomic_DNA"/>
</dbReference>
<dbReference type="OrthoDB" id="25538at10239"/>
<sequence length="52" mass="6193">MVTKEFLKTKLECSDMYAQKLIDEAQGDENRLYDLFIQKLAERHTRPAIVEY</sequence>